<evidence type="ECO:0000256" key="2">
    <source>
        <dbReference type="SAM" id="Phobius"/>
    </source>
</evidence>
<dbReference type="EMBL" id="JBBPBK010000010">
    <property type="protein sequence ID" value="KAK9276543.1"/>
    <property type="molecule type" value="Genomic_DNA"/>
</dbReference>
<keyword evidence="2" id="KW-0472">Membrane</keyword>
<keyword evidence="2" id="KW-1133">Transmembrane helix</keyword>
<dbReference type="AlphaFoldDB" id="A0AAP0RGB7"/>
<gene>
    <name evidence="3" type="ORF">L1049_006077</name>
</gene>
<organism evidence="3 4">
    <name type="scientific">Liquidambar formosana</name>
    <name type="common">Formosan gum</name>
    <dbReference type="NCBI Taxonomy" id="63359"/>
    <lineage>
        <taxon>Eukaryota</taxon>
        <taxon>Viridiplantae</taxon>
        <taxon>Streptophyta</taxon>
        <taxon>Embryophyta</taxon>
        <taxon>Tracheophyta</taxon>
        <taxon>Spermatophyta</taxon>
        <taxon>Magnoliopsida</taxon>
        <taxon>eudicotyledons</taxon>
        <taxon>Gunneridae</taxon>
        <taxon>Pentapetalae</taxon>
        <taxon>Saxifragales</taxon>
        <taxon>Altingiaceae</taxon>
        <taxon>Liquidambar</taxon>
    </lineage>
</organism>
<reference evidence="3 4" key="1">
    <citation type="journal article" date="2024" name="Plant J.">
        <title>Genome sequences and population genomics reveal climatic adaptation and genomic divergence between two closely related sweetgum species.</title>
        <authorList>
            <person name="Xu W.Q."/>
            <person name="Ren C.Q."/>
            <person name="Zhang X.Y."/>
            <person name="Comes H.P."/>
            <person name="Liu X.H."/>
            <person name="Li Y.G."/>
            <person name="Kettle C.J."/>
            <person name="Jalonen R."/>
            <person name="Gaisberger H."/>
            <person name="Ma Y.Z."/>
            <person name="Qiu Y.X."/>
        </authorList>
    </citation>
    <scope>NUCLEOTIDE SEQUENCE [LARGE SCALE GENOMIC DNA]</scope>
    <source>
        <strain evidence="3">Hangzhou</strain>
    </source>
</reference>
<dbReference type="PANTHER" id="PTHR33237">
    <property type="entry name" value="F2P16.13 PROTEIN-RELATED"/>
    <property type="match status" value="1"/>
</dbReference>
<feature type="transmembrane region" description="Helical" evidence="2">
    <location>
        <begin position="12"/>
        <end position="34"/>
    </location>
</feature>
<keyword evidence="4" id="KW-1185">Reference proteome</keyword>
<evidence type="ECO:0000313" key="4">
    <source>
        <dbReference type="Proteomes" id="UP001415857"/>
    </source>
</evidence>
<name>A0AAP0RGB7_LIQFO</name>
<feature type="region of interest" description="Disordered" evidence="1">
    <location>
        <begin position="137"/>
        <end position="159"/>
    </location>
</feature>
<feature type="region of interest" description="Disordered" evidence="1">
    <location>
        <begin position="78"/>
        <end position="100"/>
    </location>
</feature>
<comment type="caution">
    <text evidence="3">The sequence shown here is derived from an EMBL/GenBank/DDBJ whole genome shotgun (WGS) entry which is preliminary data.</text>
</comment>
<sequence>MVRLTPIHTGDSFALVPLAIGLFVTVSVLVALCAKHASRVAKKYAAETSDSRVAPNRSPLPTPKKLLTTISNKAMPFMQKKKGSDEFEDESEGKAEEGLGGESGLWQRTILMGEKCQPPEFSGVIYYDNYGNQLPELPPRSPRASPLPNLSYLMAGDAT</sequence>
<keyword evidence="2" id="KW-0812">Transmembrane</keyword>
<protein>
    <submittedName>
        <fullName evidence="3">Uncharacterized protein</fullName>
    </submittedName>
</protein>
<accession>A0AAP0RGB7</accession>
<evidence type="ECO:0000256" key="1">
    <source>
        <dbReference type="SAM" id="MobiDB-lite"/>
    </source>
</evidence>
<proteinExistence type="predicted"/>
<dbReference type="Proteomes" id="UP001415857">
    <property type="component" value="Unassembled WGS sequence"/>
</dbReference>
<feature type="compositionally biased region" description="Low complexity" evidence="1">
    <location>
        <begin position="142"/>
        <end position="151"/>
    </location>
</feature>
<dbReference type="PANTHER" id="PTHR33237:SF46">
    <property type="entry name" value="OS01G0606100 PROTEIN"/>
    <property type="match status" value="1"/>
</dbReference>
<evidence type="ECO:0000313" key="3">
    <source>
        <dbReference type="EMBL" id="KAK9276543.1"/>
    </source>
</evidence>